<evidence type="ECO:0000259" key="1">
    <source>
        <dbReference type="PROSITE" id="PS51186"/>
    </source>
</evidence>
<dbReference type="OrthoDB" id="9795206at2"/>
<keyword evidence="2" id="KW-0808">Transferase</keyword>
<gene>
    <name evidence="2" type="ORF">SAMN04487884_10458</name>
</gene>
<proteinExistence type="predicted"/>
<dbReference type="RefSeq" id="WP_074754559.1">
    <property type="nucleotide sequence ID" value="NZ_FOGJ01000004.1"/>
</dbReference>
<dbReference type="GO" id="GO:0016747">
    <property type="term" value="F:acyltransferase activity, transferring groups other than amino-acyl groups"/>
    <property type="evidence" value="ECO:0007669"/>
    <property type="project" value="InterPro"/>
</dbReference>
<organism evidence="2 3">
    <name type="scientific">Butyrivibrio fibrisolvens</name>
    <dbReference type="NCBI Taxonomy" id="831"/>
    <lineage>
        <taxon>Bacteria</taxon>
        <taxon>Bacillati</taxon>
        <taxon>Bacillota</taxon>
        <taxon>Clostridia</taxon>
        <taxon>Lachnospirales</taxon>
        <taxon>Lachnospiraceae</taxon>
        <taxon>Butyrivibrio</taxon>
    </lineage>
</organism>
<dbReference type="PANTHER" id="PTHR43792">
    <property type="entry name" value="GNAT FAMILY, PUTATIVE (AFU_ORTHOLOGUE AFUA_3G00765)-RELATED-RELATED"/>
    <property type="match status" value="1"/>
</dbReference>
<sequence length="190" mass="22448">MLKDYEIDKPILETDRLIIRVLNENDVPDLKEWLGRDEIYTYWGRKASKNEKNPELMFIDPRPWIKRKPSPDFDWGIVLKESNKVVGMIAVFDIQNARMGDIAYRINPEYWNMGITTEALKEVLRFIFENTEIDRLNGRADVRNIASNKVMEKCGFIKEGTVRQGKMVSVYCDYNIYGMLREDYMCLQVF</sequence>
<dbReference type="EMBL" id="FOGJ01000004">
    <property type="protein sequence ID" value="SER31306.1"/>
    <property type="molecule type" value="Genomic_DNA"/>
</dbReference>
<dbReference type="SUPFAM" id="SSF55729">
    <property type="entry name" value="Acyl-CoA N-acyltransferases (Nat)"/>
    <property type="match status" value="1"/>
</dbReference>
<name>A0A1H9N5P5_BUTFI</name>
<feature type="domain" description="N-acetyltransferase" evidence="1">
    <location>
        <begin position="17"/>
        <end position="177"/>
    </location>
</feature>
<dbReference type="InterPro" id="IPR000182">
    <property type="entry name" value="GNAT_dom"/>
</dbReference>
<dbReference type="Proteomes" id="UP000182584">
    <property type="component" value="Unassembled WGS sequence"/>
</dbReference>
<reference evidence="2 3" key="1">
    <citation type="submission" date="2016-10" db="EMBL/GenBank/DDBJ databases">
        <authorList>
            <person name="de Groot N.N."/>
        </authorList>
    </citation>
    <scope>NUCLEOTIDE SEQUENCE [LARGE SCALE GENOMIC DNA]</scope>
    <source>
        <strain evidence="2 3">AR40</strain>
    </source>
</reference>
<accession>A0A1H9N5P5</accession>
<dbReference type="AlphaFoldDB" id="A0A1H9N5P5"/>
<dbReference type="Gene3D" id="3.40.630.30">
    <property type="match status" value="1"/>
</dbReference>
<dbReference type="Pfam" id="PF13302">
    <property type="entry name" value="Acetyltransf_3"/>
    <property type="match status" value="1"/>
</dbReference>
<dbReference type="InterPro" id="IPR016181">
    <property type="entry name" value="Acyl_CoA_acyltransferase"/>
</dbReference>
<evidence type="ECO:0000313" key="3">
    <source>
        <dbReference type="Proteomes" id="UP000182584"/>
    </source>
</evidence>
<dbReference type="InterPro" id="IPR051531">
    <property type="entry name" value="N-acetyltransferase"/>
</dbReference>
<protein>
    <submittedName>
        <fullName evidence="2">Ribosomal-protein-alanine N-acetyltransferase</fullName>
    </submittedName>
</protein>
<dbReference type="PROSITE" id="PS51186">
    <property type="entry name" value="GNAT"/>
    <property type="match status" value="1"/>
</dbReference>
<dbReference type="CDD" id="cd04301">
    <property type="entry name" value="NAT_SF"/>
    <property type="match status" value="1"/>
</dbReference>
<evidence type="ECO:0000313" key="2">
    <source>
        <dbReference type="EMBL" id="SER31306.1"/>
    </source>
</evidence>